<accession>A0ACC3CJ03</accession>
<reference evidence="1" key="1">
    <citation type="submission" date="2019-11" db="EMBL/GenBank/DDBJ databases">
        <title>Nori genome reveals adaptations in red seaweeds to the harsh intertidal environment.</title>
        <authorList>
            <person name="Wang D."/>
            <person name="Mao Y."/>
        </authorList>
    </citation>
    <scope>NUCLEOTIDE SEQUENCE</scope>
    <source>
        <tissue evidence="1">Gametophyte</tissue>
    </source>
</reference>
<keyword evidence="2" id="KW-1185">Reference proteome</keyword>
<proteinExistence type="predicted"/>
<evidence type="ECO:0000313" key="1">
    <source>
        <dbReference type="EMBL" id="KAK1870271.1"/>
    </source>
</evidence>
<protein>
    <submittedName>
        <fullName evidence="1">Uncharacterized protein</fullName>
    </submittedName>
</protein>
<comment type="caution">
    <text evidence="1">The sequence shown here is derived from an EMBL/GenBank/DDBJ whole genome shotgun (WGS) entry which is preliminary data.</text>
</comment>
<dbReference type="Proteomes" id="UP000798662">
    <property type="component" value="Chromosome 3"/>
</dbReference>
<sequence>MPPLPSAAPPPPPDAGDPAATRVWSAALATGLPRRGSGRVAGYRRLAATPLPPSLRPSAWSALLAAPPPGAPPPLAPTTAAGGSGDVGDGGGGGGGTPASRGAEKRTYAQLAAAGAASLDADCLHTVEADVRRAVPGAAGYVAVRVGAATAGAAGAGAPAAASPPPTPLTEASLRRVLHAYAGHAPVVGYCQGMGDMAAVVLSQAPSEAAAARMFRTLMDGYGFSELFAPGFPALARWMDDISVATRAGAGGGTLLDSLDAVGVPLAMVADKWLLSGLTYTWPPEVVLRVWDAVLLRGTPKPVARAAAAALLLSAPRLAGRPFEEAAGYLQRGIVVREAGGVVTPDPPAVAALLKTAAGLKWKRAPPPGGKGRGGGCLMCGGGRRGVGEAR</sequence>
<dbReference type="EMBL" id="CM020620">
    <property type="protein sequence ID" value="KAK1870271.1"/>
    <property type="molecule type" value="Genomic_DNA"/>
</dbReference>
<gene>
    <name evidence="1" type="ORF">I4F81_012733</name>
</gene>
<evidence type="ECO:0000313" key="2">
    <source>
        <dbReference type="Proteomes" id="UP000798662"/>
    </source>
</evidence>
<organism evidence="1 2">
    <name type="scientific">Pyropia yezoensis</name>
    <name type="common">Susabi-nori</name>
    <name type="synonym">Porphyra yezoensis</name>
    <dbReference type="NCBI Taxonomy" id="2788"/>
    <lineage>
        <taxon>Eukaryota</taxon>
        <taxon>Rhodophyta</taxon>
        <taxon>Bangiophyceae</taxon>
        <taxon>Bangiales</taxon>
        <taxon>Bangiaceae</taxon>
        <taxon>Pyropia</taxon>
    </lineage>
</organism>
<name>A0ACC3CJ03_PYRYE</name>